<accession>A0ABQ0LA39</accession>
<sequence length="87" mass="9103">MKETAIGAEVSMLNGLTPPALIPSNPMDFVARPGRHGVVAPRAGTHKGYRRCVGVKAKDVHIPRGSAHILYVERDPALAACSSAATS</sequence>
<protein>
    <submittedName>
        <fullName evidence="1">Uncharacterized protein</fullName>
    </submittedName>
</protein>
<name>A0ABQ0LA39_MYCCL</name>
<evidence type="ECO:0000313" key="1">
    <source>
        <dbReference type="EMBL" id="GAT47991.1"/>
    </source>
</evidence>
<organism evidence="1 2">
    <name type="scientific">Mycena chlorophos</name>
    <name type="common">Agaric fungus</name>
    <name type="synonym">Agaricus chlorophos</name>
    <dbReference type="NCBI Taxonomy" id="658473"/>
    <lineage>
        <taxon>Eukaryota</taxon>
        <taxon>Fungi</taxon>
        <taxon>Dikarya</taxon>
        <taxon>Basidiomycota</taxon>
        <taxon>Agaricomycotina</taxon>
        <taxon>Agaricomycetes</taxon>
        <taxon>Agaricomycetidae</taxon>
        <taxon>Agaricales</taxon>
        <taxon>Marasmiineae</taxon>
        <taxon>Mycenaceae</taxon>
        <taxon>Mycena</taxon>
    </lineage>
</organism>
<reference evidence="1" key="1">
    <citation type="submission" date="2014-09" db="EMBL/GenBank/DDBJ databases">
        <title>Genome sequence of the luminous mushroom Mycena chlorophos for searching fungal bioluminescence genes.</title>
        <authorList>
            <person name="Tanaka Y."/>
            <person name="Kasuga D."/>
            <person name="Oba Y."/>
            <person name="Hase S."/>
            <person name="Sato K."/>
            <person name="Oba Y."/>
            <person name="Sakakibara Y."/>
        </authorList>
    </citation>
    <scope>NUCLEOTIDE SEQUENCE</scope>
</reference>
<dbReference type="Proteomes" id="UP000815677">
    <property type="component" value="Unassembled WGS sequence"/>
</dbReference>
<gene>
    <name evidence="1" type="ORF">MCHLO_05429</name>
</gene>
<evidence type="ECO:0000313" key="2">
    <source>
        <dbReference type="Proteomes" id="UP000815677"/>
    </source>
</evidence>
<dbReference type="EMBL" id="DF844096">
    <property type="protein sequence ID" value="GAT47991.1"/>
    <property type="molecule type" value="Genomic_DNA"/>
</dbReference>
<keyword evidence="2" id="KW-1185">Reference proteome</keyword>
<proteinExistence type="predicted"/>